<dbReference type="PROSITE" id="PS51186">
    <property type="entry name" value="GNAT"/>
    <property type="match status" value="1"/>
</dbReference>
<dbReference type="InterPro" id="IPR036457">
    <property type="entry name" value="PPM-type-like_dom_sf"/>
</dbReference>
<dbReference type="InterPro" id="IPR000182">
    <property type="entry name" value="GNAT_dom"/>
</dbReference>
<evidence type="ECO:0000313" key="4">
    <source>
        <dbReference type="EMBL" id="GGK10728.1"/>
    </source>
</evidence>
<dbReference type="SUPFAM" id="SSF55729">
    <property type="entry name" value="Acyl-CoA N-acyltransferases (Nat)"/>
    <property type="match status" value="1"/>
</dbReference>
<sequence>MTPARLAIRVATATDADSVMALLKERVAWLAERGSDQWSTWTRWPAKLPGLIADGAIWVLEDADTMVGTITLETSGDPDFWTPTELAEPALYLSKLATLPSRAGEELGALLLDWACDHAYRRGVPEVRLDAWRTNPALHDYYRHRGWTYLRTEVTPGRQSGALFVRAARPMPLAAADRLNHSGLVAAGATAPCSPDVPNEDRYAVGRSWAFVLDGAGRYPGRTGGCVHPIPWLVDRLSHHLAGELDREDDRSLSAVLAATIAATCADHADTCDLSDPLSPGAAVAVVRQRAGVLEWLVLGDCAVVLDPAELEPVSVVDDRVDRLADAPVTDAEVRTYHPDYVAQVRNQPGGFWVAAAVAAAAEHAYTGQLAARGVRQALVASDGVTRLVERHGWSWRRLLDTAAENGSRALIDAVRQADEADPDPRRWRGKRHDDATVIRVLCGGQTT</sequence>
<dbReference type="Gene3D" id="3.60.40.10">
    <property type="entry name" value="PPM-type phosphatase domain"/>
    <property type="match status" value="1"/>
</dbReference>
<dbReference type="CDD" id="cd04301">
    <property type="entry name" value="NAT_SF"/>
    <property type="match status" value="1"/>
</dbReference>
<evidence type="ECO:0000256" key="2">
    <source>
        <dbReference type="ARBA" id="ARBA00023315"/>
    </source>
</evidence>
<dbReference type="EMBL" id="BMQB01000015">
    <property type="protein sequence ID" value="GGK10728.1"/>
    <property type="molecule type" value="Genomic_DNA"/>
</dbReference>
<feature type="domain" description="N-acetyltransferase" evidence="3">
    <location>
        <begin position="6"/>
        <end position="172"/>
    </location>
</feature>
<accession>A0A8J3FD00</accession>
<dbReference type="SUPFAM" id="SSF81606">
    <property type="entry name" value="PP2C-like"/>
    <property type="match status" value="1"/>
</dbReference>
<reference evidence="4" key="1">
    <citation type="journal article" date="2014" name="Int. J. Syst. Evol. Microbiol.">
        <title>Complete genome sequence of Corynebacterium casei LMG S-19264T (=DSM 44701T), isolated from a smear-ripened cheese.</title>
        <authorList>
            <consortium name="US DOE Joint Genome Institute (JGI-PGF)"/>
            <person name="Walter F."/>
            <person name="Albersmeier A."/>
            <person name="Kalinowski J."/>
            <person name="Ruckert C."/>
        </authorList>
    </citation>
    <scope>NUCLEOTIDE SEQUENCE</scope>
    <source>
        <strain evidence="4">JCM 3090</strain>
    </source>
</reference>
<protein>
    <recommendedName>
        <fullName evidence="3">N-acetyltransferase domain-containing protein</fullName>
    </recommendedName>
</protein>
<dbReference type="InterPro" id="IPR050832">
    <property type="entry name" value="Bact_Acetyltransf"/>
</dbReference>
<keyword evidence="1" id="KW-0808">Transferase</keyword>
<dbReference type="Gene3D" id="3.40.630.30">
    <property type="match status" value="1"/>
</dbReference>
<dbReference type="InterPro" id="IPR016181">
    <property type="entry name" value="Acyl_CoA_acyltransferase"/>
</dbReference>
<proteinExistence type="predicted"/>
<gene>
    <name evidence="4" type="ORF">GCM10010123_45860</name>
</gene>
<dbReference type="AlphaFoldDB" id="A0A8J3FD00"/>
<organism evidence="4 5">
    <name type="scientific">Pilimelia anulata</name>
    <dbReference type="NCBI Taxonomy" id="53371"/>
    <lineage>
        <taxon>Bacteria</taxon>
        <taxon>Bacillati</taxon>
        <taxon>Actinomycetota</taxon>
        <taxon>Actinomycetes</taxon>
        <taxon>Micromonosporales</taxon>
        <taxon>Micromonosporaceae</taxon>
        <taxon>Pilimelia</taxon>
    </lineage>
</organism>
<comment type="caution">
    <text evidence="4">The sequence shown here is derived from an EMBL/GenBank/DDBJ whole genome shotgun (WGS) entry which is preliminary data.</text>
</comment>
<dbReference type="PANTHER" id="PTHR43877:SF2">
    <property type="entry name" value="AMINOALKYLPHOSPHONATE N-ACETYLTRANSFERASE-RELATED"/>
    <property type="match status" value="1"/>
</dbReference>
<evidence type="ECO:0000259" key="3">
    <source>
        <dbReference type="PROSITE" id="PS51186"/>
    </source>
</evidence>
<evidence type="ECO:0000256" key="1">
    <source>
        <dbReference type="ARBA" id="ARBA00022679"/>
    </source>
</evidence>
<evidence type="ECO:0000313" key="5">
    <source>
        <dbReference type="Proteomes" id="UP000649739"/>
    </source>
</evidence>
<dbReference type="PANTHER" id="PTHR43877">
    <property type="entry name" value="AMINOALKYLPHOSPHONATE N-ACETYLTRANSFERASE-RELATED-RELATED"/>
    <property type="match status" value="1"/>
</dbReference>
<keyword evidence="2" id="KW-0012">Acyltransferase</keyword>
<keyword evidence="5" id="KW-1185">Reference proteome</keyword>
<dbReference type="Proteomes" id="UP000649739">
    <property type="component" value="Unassembled WGS sequence"/>
</dbReference>
<reference evidence="4" key="2">
    <citation type="submission" date="2020-09" db="EMBL/GenBank/DDBJ databases">
        <authorList>
            <person name="Sun Q."/>
            <person name="Ohkuma M."/>
        </authorList>
    </citation>
    <scope>NUCLEOTIDE SEQUENCE</scope>
    <source>
        <strain evidence="4">JCM 3090</strain>
    </source>
</reference>
<dbReference type="Pfam" id="PF00583">
    <property type="entry name" value="Acetyltransf_1"/>
    <property type="match status" value="1"/>
</dbReference>
<dbReference type="GO" id="GO:0016747">
    <property type="term" value="F:acyltransferase activity, transferring groups other than amino-acyl groups"/>
    <property type="evidence" value="ECO:0007669"/>
    <property type="project" value="InterPro"/>
</dbReference>
<name>A0A8J3FD00_9ACTN</name>